<feature type="compositionally biased region" description="Basic and acidic residues" evidence="1">
    <location>
        <begin position="7"/>
        <end position="25"/>
    </location>
</feature>
<evidence type="ECO:0000256" key="1">
    <source>
        <dbReference type="SAM" id="MobiDB-lite"/>
    </source>
</evidence>
<reference evidence="2" key="1">
    <citation type="submission" date="2022-01" db="EMBL/GenBank/DDBJ databases">
        <title>Genome-Based Taxonomic Classification of the Phylum Actinobacteria.</title>
        <authorList>
            <person name="Gao Y."/>
        </authorList>
    </citation>
    <scope>NUCLEOTIDE SEQUENCE</scope>
    <source>
        <strain evidence="2">KLBMP 8922</strain>
    </source>
</reference>
<feature type="compositionally biased region" description="Basic and acidic residues" evidence="1">
    <location>
        <begin position="89"/>
        <end position="101"/>
    </location>
</feature>
<feature type="compositionally biased region" description="Low complexity" evidence="1">
    <location>
        <begin position="32"/>
        <end position="43"/>
    </location>
</feature>
<protein>
    <submittedName>
        <fullName evidence="2">Uncharacterized protein</fullName>
    </submittedName>
</protein>
<name>A0AA41Q070_9ACTN</name>
<feature type="region of interest" description="Disordered" evidence="1">
    <location>
        <begin position="1"/>
        <end position="105"/>
    </location>
</feature>
<evidence type="ECO:0000313" key="2">
    <source>
        <dbReference type="EMBL" id="MCF2529148.1"/>
    </source>
</evidence>
<sequence>MTTAALDLREHHRLDDDLDSGDDHAGPTAPGRTLRLAPEAAPARPAPAPARLRCADCGTVLTPDHGRDADEHDPEGAAEHAAPAGPAELPEHAGPHEHGDASDAPVGVRLSVPVHAVLPEATAPFAVRVCPGSGRPSDPEADAVPVAEPEAPAPPALTLPPGLHWRTRPFSHAGS</sequence>
<accession>A0AA41Q070</accession>
<feature type="region of interest" description="Disordered" evidence="1">
    <location>
        <begin position="130"/>
        <end position="175"/>
    </location>
</feature>
<dbReference type="AlphaFoldDB" id="A0AA41Q070"/>
<dbReference type="Proteomes" id="UP001165378">
    <property type="component" value="Unassembled WGS sequence"/>
</dbReference>
<dbReference type="EMBL" id="JAKFHA010000009">
    <property type="protein sequence ID" value="MCF2529148.1"/>
    <property type="molecule type" value="Genomic_DNA"/>
</dbReference>
<feature type="compositionally biased region" description="Low complexity" evidence="1">
    <location>
        <begin position="79"/>
        <end position="88"/>
    </location>
</feature>
<gene>
    <name evidence="2" type="ORF">LZ495_18275</name>
</gene>
<keyword evidence="3" id="KW-1185">Reference proteome</keyword>
<organism evidence="2 3">
    <name type="scientific">Yinghuangia soli</name>
    <dbReference type="NCBI Taxonomy" id="2908204"/>
    <lineage>
        <taxon>Bacteria</taxon>
        <taxon>Bacillati</taxon>
        <taxon>Actinomycetota</taxon>
        <taxon>Actinomycetes</taxon>
        <taxon>Kitasatosporales</taxon>
        <taxon>Streptomycetaceae</taxon>
        <taxon>Yinghuangia</taxon>
    </lineage>
</organism>
<dbReference type="RefSeq" id="WP_235053314.1">
    <property type="nucleotide sequence ID" value="NZ_JAKFHA010000009.1"/>
</dbReference>
<evidence type="ECO:0000313" key="3">
    <source>
        <dbReference type="Proteomes" id="UP001165378"/>
    </source>
</evidence>
<proteinExistence type="predicted"/>
<comment type="caution">
    <text evidence="2">The sequence shown here is derived from an EMBL/GenBank/DDBJ whole genome shotgun (WGS) entry which is preliminary data.</text>
</comment>
<feature type="compositionally biased region" description="Basic and acidic residues" evidence="1">
    <location>
        <begin position="64"/>
        <end position="78"/>
    </location>
</feature>